<evidence type="ECO:0000256" key="10">
    <source>
        <dbReference type="HAMAP-Rule" id="MF_00454"/>
    </source>
</evidence>
<dbReference type="Pfam" id="PF02537">
    <property type="entry name" value="CRCB"/>
    <property type="match status" value="1"/>
</dbReference>
<reference evidence="11 12" key="1">
    <citation type="journal article" date="2015" name="Genome Announc.">
        <title>Expanding the biotechnology potential of lactobacilli through comparative genomics of 213 strains and associated genera.</title>
        <authorList>
            <person name="Sun Z."/>
            <person name="Harris H.M."/>
            <person name="McCann A."/>
            <person name="Guo C."/>
            <person name="Argimon S."/>
            <person name="Zhang W."/>
            <person name="Yang X."/>
            <person name="Jeffery I.B."/>
            <person name="Cooney J.C."/>
            <person name="Kagawa T.F."/>
            <person name="Liu W."/>
            <person name="Song Y."/>
            <person name="Salvetti E."/>
            <person name="Wrobel A."/>
            <person name="Rasinkangas P."/>
            <person name="Parkhill J."/>
            <person name="Rea M.C."/>
            <person name="O'Sullivan O."/>
            <person name="Ritari J."/>
            <person name="Douillard F.P."/>
            <person name="Paul Ross R."/>
            <person name="Yang R."/>
            <person name="Briner A.E."/>
            <person name="Felis G.E."/>
            <person name="de Vos W.M."/>
            <person name="Barrangou R."/>
            <person name="Klaenhammer T.R."/>
            <person name="Caufield P.W."/>
            <person name="Cui Y."/>
            <person name="Zhang H."/>
            <person name="O'Toole P.W."/>
        </authorList>
    </citation>
    <scope>NUCLEOTIDE SEQUENCE [LARGE SCALE GENOMIC DNA]</scope>
    <source>
        <strain evidence="11 12">DSM 20410</strain>
    </source>
</reference>
<keyword evidence="5 10" id="KW-0472">Membrane</keyword>
<comment type="subcellular location">
    <subcellularLocation>
        <location evidence="1 10">Cell membrane</location>
        <topology evidence="1 10">Multi-pass membrane protein</topology>
    </subcellularLocation>
</comment>
<keyword evidence="12" id="KW-1185">Reference proteome</keyword>
<comment type="function">
    <text evidence="9 10">Fluoride-specific ion channel. Important for reducing fluoride concentration in the cell, thus reducing its toxicity.</text>
</comment>
<evidence type="ECO:0000256" key="5">
    <source>
        <dbReference type="ARBA" id="ARBA00023136"/>
    </source>
</evidence>
<dbReference type="HAMAP" id="MF_00454">
    <property type="entry name" value="FluC"/>
    <property type="match status" value="1"/>
</dbReference>
<evidence type="ECO:0000256" key="7">
    <source>
        <dbReference type="ARBA" id="ARBA00035120"/>
    </source>
</evidence>
<comment type="catalytic activity">
    <reaction evidence="8">
        <text>fluoride(in) = fluoride(out)</text>
        <dbReference type="Rhea" id="RHEA:76159"/>
        <dbReference type="ChEBI" id="CHEBI:17051"/>
    </reaction>
    <physiologicalReaction direction="left-to-right" evidence="8">
        <dbReference type="Rhea" id="RHEA:76160"/>
    </physiologicalReaction>
</comment>
<evidence type="ECO:0000256" key="8">
    <source>
        <dbReference type="ARBA" id="ARBA00035585"/>
    </source>
</evidence>
<comment type="activity regulation">
    <text evidence="10">Na(+) is not transported, but it plays an essential structural role and its presence is essential for fluoride channel function.</text>
</comment>
<evidence type="ECO:0000313" key="11">
    <source>
        <dbReference type="EMBL" id="KRN46050.1"/>
    </source>
</evidence>
<feature type="binding site" evidence="10">
    <location>
        <position position="79"/>
    </location>
    <ligand>
        <name>Na(+)</name>
        <dbReference type="ChEBI" id="CHEBI:29101"/>
        <note>structural</note>
    </ligand>
</feature>
<keyword evidence="6 10" id="KW-0407">Ion channel</keyword>
<dbReference type="InterPro" id="IPR003691">
    <property type="entry name" value="FluC"/>
</dbReference>
<feature type="transmembrane region" description="Helical" evidence="10">
    <location>
        <begin position="34"/>
        <end position="57"/>
    </location>
</feature>
<dbReference type="Proteomes" id="UP000051992">
    <property type="component" value="Unassembled WGS sequence"/>
</dbReference>
<comment type="caution">
    <text evidence="11">The sequence shown here is derived from an EMBL/GenBank/DDBJ whole genome shotgun (WGS) entry which is preliminary data.</text>
</comment>
<evidence type="ECO:0000256" key="4">
    <source>
        <dbReference type="ARBA" id="ARBA00022989"/>
    </source>
</evidence>
<dbReference type="GO" id="GO:0046872">
    <property type="term" value="F:metal ion binding"/>
    <property type="evidence" value="ECO:0007669"/>
    <property type="project" value="UniProtKB-KW"/>
</dbReference>
<feature type="transmembrane region" description="Helical" evidence="10">
    <location>
        <begin position="97"/>
        <end position="119"/>
    </location>
</feature>
<gene>
    <name evidence="10" type="primary">fluC</name>
    <name evidence="10" type="synonym">crcB</name>
    <name evidence="11" type="ORF">IV50_GL001023</name>
</gene>
<evidence type="ECO:0000256" key="9">
    <source>
        <dbReference type="ARBA" id="ARBA00049940"/>
    </source>
</evidence>
<dbReference type="EMBL" id="JQBM01000003">
    <property type="protein sequence ID" value="KRN46050.1"/>
    <property type="molecule type" value="Genomic_DNA"/>
</dbReference>
<dbReference type="GO" id="GO:0005886">
    <property type="term" value="C:plasma membrane"/>
    <property type="evidence" value="ECO:0007669"/>
    <property type="project" value="UniProtKB-SubCell"/>
</dbReference>
<dbReference type="GO" id="GO:0140114">
    <property type="term" value="P:cellular detoxification of fluoride"/>
    <property type="evidence" value="ECO:0007669"/>
    <property type="project" value="UniProtKB-UniRule"/>
</dbReference>
<evidence type="ECO:0000313" key="12">
    <source>
        <dbReference type="Proteomes" id="UP000051992"/>
    </source>
</evidence>
<keyword evidence="10" id="KW-0406">Ion transport</keyword>
<feature type="binding site" evidence="10">
    <location>
        <position position="76"/>
    </location>
    <ligand>
        <name>Na(+)</name>
        <dbReference type="ChEBI" id="CHEBI:29101"/>
        <note>structural</note>
    </ligand>
</feature>
<evidence type="ECO:0000256" key="2">
    <source>
        <dbReference type="ARBA" id="ARBA00022475"/>
    </source>
</evidence>
<dbReference type="PATRIC" id="fig|1629.5.peg.1030"/>
<name>A0A0R2GZH3_WEIVI</name>
<proteinExistence type="inferred from homology"/>
<feature type="transmembrane region" description="Helical" evidence="10">
    <location>
        <begin position="64"/>
        <end position="85"/>
    </location>
</feature>
<organism evidence="11 12">
    <name type="scientific">Weissella viridescens</name>
    <name type="common">Lactobacillus viridescens</name>
    <dbReference type="NCBI Taxonomy" id="1629"/>
    <lineage>
        <taxon>Bacteria</taxon>
        <taxon>Bacillati</taxon>
        <taxon>Bacillota</taxon>
        <taxon>Bacilli</taxon>
        <taxon>Lactobacillales</taxon>
        <taxon>Lactobacillaceae</taxon>
        <taxon>Weissella</taxon>
    </lineage>
</organism>
<evidence type="ECO:0000256" key="6">
    <source>
        <dbReference type="ARBA" id="ARBA00023303"/>
    </source>
</evidence>
<keyword evidence="4 10" id="KW-1133">Transmembrane helix</keyword>
<keyword evidence="10" id="KW-0813">Transport</keyword>
<keyword evidence="10" id="KW-0479">Metal-binding</keyword>
<dbReference type="PANTHER" id="PTHR28259:SF1">
    <property type="entry name" value="FLUORIDE EXPORT PROTEIN 1-RELATED"/>
    <property type="match status" value="1"/>
</dbReference>
<dbReference type="AlphaFoldDB" id="A0A0R2GZH3"/>
<comment type="similarity">
    <text evidence="7 10">Belongs to the fluoride channel Fluc/FEX (TC 1.A.43) family.</text>
</comment>
<evidence type="ECO:0000256" key="3">
    <source>
        <dbReference type="ARBA" id="ARBA00022692"/>
    </source>
</evidence>
<dbReference type="PANTHER" id="PTHR28259">
    <property type="entry name" value="FLUORIDE EXPORT PROTEIN 1-RELATED"/>
    <property type="match status" value="1"/>
</dbReference>
<accession>A0A0R2GZH3</accession>
<keyword evidence="10" id="KW-0915">Sodium</keyword>
<evidence type="ECO:0000256" key="1">
    <source>
        <dbReference type="ARBA" id="ARBA00004651"/>
    </source>
</evidence>
<keyword evidence="2 10" id="KW-1003">Cell membrane</keyword>
<protein>
    <recommendedName>
        <fullName evidence="10">Fluoride-specific ion channel FluC</fullName>
    </recommendedName>
</protein>
<sequence length="126" mass="13784">MMHYWQRILAVLSGGFIGGGTREALELLFNGPTFPFGTLLINLSGTLLSVVAVVIFIDKFTVNPLIFDFISVGILGAYTTYATLITETLTKLTPLAGITYITFSIFGSVLMVYLGRYVARKVVHLT</sequence>
<keyword evidence="3 10" id="KW-0812">Transmembrane</keyword>
<dbReference type="GO" id="GO:0062054">
    <property type="term" value="F:fluoride channel activity"/>
    <property type="evidence" value="ECO:0007669"/>
    <property type="project" value="UniProtKB-UniRule"/>
</dbReference>